<evidence type="ECO:0000313" key="17">
    <source>
        <dbReference type="EMBL" id="QJE72756.1"/>
    </source>
</evidence>
<evidence type="ECO:0000256" key="4">
    <source>
        <dbReference type="ARBA" id="ARBA00005225"/>
    </source>
</evidence>
<dbReference type="EMBL" id="CP051775">
    <property type="protein sequence ID" value="QJE72756.1"/>
    <property type="molecule type" value="Genomic_DNA"/>
</dbReference>
<keyword evidence="8 16" id="KW-0808">Transferase</keyword>
<evidence type="ECO:0000256" key="13">
    <source>
        <dbReference type="ARBA" id="ARBA00022993"/>
    </source>
</evidence>
<name>A0A858R6T5_9PROT</name>
<keyword evidence="18" id="KW-1185">Reference proteome</keyword>
<protein>
    <recommendedName>
        <fullName evidence="15 16">Type III pantothenate kinase</fullName>
        <ecNumber evidence="6 16">2.7.1.33</ecNumber>
    </recommendedName>
    <alternativeName>
        <fullName evidence="16">PanK-III</fullName>
    </alternativeName>
    <alternativeName>
        <fullName evidence="16">Pantothenic acid kinase</fullName>
    </alternativeName>
</protein>
<evidence type="ECO:0000256" key="15">
    <source>
        <dbReference type="ARBA" id="ARBA00040883"/>
    </source>
</evidence>
<evidence type="ECO:0000256" key="3">
    <source>
        <dbReference type="ARBA" id="ARBA00004496"/>
    </source>
</evidence>
<dbReference type="GO" id="GO:0005737">
    <property type="term" value="C:cytoplasm"/>
    <property type="evidence" value="ECO:0007669"/>
    <property type="project" value="UniProtKB-SubCell"/>
</dbReference>
<accession>A0A858R6T5</accession>
<evidence type="ECO:0000256" key="2">
    <source>
        <dbReference type="ARBA" id="ARBA00001958"/>
    </source>
</evidence>
<feature type="binding site" evidence="16">
    <location>
        <begin position="6"/>
        <end position="13"/>
    </location>
    <ligand>
        <name>ATP</name>
        <dbReference type="ChEBI" id="CHEBI:30616"/>
    </ligand>
</feature>
<dbReference type="Pfam" id="PF03309">
    <property type="entry name" value="Pan_kinase"/>
    <property type="match status" value="1"/>
</dbReference>
<dbReference type="SUPFAM" id="SSF53067">
    <property type="entry name" value="Actin-like ATPase domain"/>
    <property type="match status" value="2"/>
</dbReference>
<evidence type="ECO:0000256" key="5">
    <source>
        <dbReference type="ARBA" id="ARBA00011738"/>
    </source>
</evidence>
<feature type="active site" description="Proton acceptor" evidence="16">
    <location>
        <position position="110"/>
    </location>
</feature>
<comment type="cofactor">
    <cofactor evidence="2">
        <name>K(+)</name>
        <dbReference type="ChEBI" id="CHEBI:29103"/>
    </cofactor>
</comment>
<dbReference type="GO" id="GO:0015937">
    <property type="term" value="P:coenzyme A biosynthetic process"/>
    <property type="evidence" value="ECO:0007669"/>
    <property type="project" value="UniProtKB-UniRule"/>
</dbReference>
<evidence type="ECO:0000256" key="11">
    <source>
        <dbReference type="ARBA" id="ARBA00022840"/>
    </source>
</evidence>
<organism evidence="17 18">
    <name type="scientific">Aerophototrophica crusticola</name>
    <dbReference type="NCBI Taxonomy" id="1709002"/>
    <lineage>
        <taxon>Bacteria</taxon>
        <taxon>Pseudomonadati</taxon>
        <taxon>Pseudomonadota</taxon>
        <taxon>Alphaproteobacteria</taxon>
        <taxon>Rhodospirillales</taxon>
        <taxon>Rhodospirillaceae</taxon>
        <taxon>Aerophototrophica</taxon>
    </lineage>
</organism>
<comment type="caution">
    <text evidence="16">Lacks conserved residue(s) required for the propagation of feature annotation.</text>
</comment>
<dbReference type="GO" id="GO:0005524">
    <property type="term" value="F:ATP binding"/>
    <property type="evidence" value="ECO:0007669"/>
    <property type="project" value="UniProtKB-UniRule"/>
</dbReference>
<evidence type="ECO:0000256" key="9">
    <source>
        <dbReference type="ARBA" id="ARBA00022741"/>
    </source>
</evidence>
<evidence type="ECO:0000256" key="16">
    <source>
        <dbReference type="HAMAP-Rule" id="MF_01274"/>
    </source>
</evidence>
<comment type="function">
    <text evidence="16">Catalyzes the phosphorylation of pantothenate (Pan), the first step in CoA biosynthesis.</text>
</comment>
<feature type="binding site" evidence="16">
    <location>
        <begin position="108"/>
        <end position="111"/>
    </location>
    <ligand>
        <name>substrate</name>
    </ligand>
</feature>
<comment type="pathway">
    <text evidence="4 16">Cofactor biosynthesis; coenzyme A biosynthesis; CoA from (R)-pantothenate: step 1/5.</text>
</comment>
<dbReference type="PANTHER" id="PTHR34265">
    <property type="entry name" value="TYPE III PANTOTHENATE KINASE"/>
    <property type="match status" value="1"/>
</dbReference>
<dbReference type="InterPro" id="IPR004619">
    <property type="entry name" value="Type_III_PanK"/>
</dbReference>
<dbReference type="InterPro" id="IPR043129">
    <property type="entry name" value="ATPase_NBD"/>
</dbReference>
<gene>
    <name evidence="16" type="primary">coaX</name>
    <name evidence="17" type="ORF">HHL28_06325</name>
</gene>
<keyword evidence="11 16" id="KW-0067">ATP-binding</keyword>
<keyword evidence="7 16" id="KW-0963">Cytoplasm</keyword>
<comment type="cofactor">
    <cofactor evidence="16">
        <name>NH4(+)</name>
        <dbReference type="ChEBI" id="CHEBI:28938"/>
    </cofactor>
    <cofactor evidence="16">
        <name>K(+)</name>
        <dbReference type="ChEBI" id="CHEBI:29103"/>
    </cofactor>
    <text evidence="16">A monovalent cation. Ammonium or potassium.</text>
</comment>
<evidence type="ECO:0000256" key="6">
    <source>
        <dbReference type="ARBA" id="ARBA00012102"/>
    </source>
</evidence>
<sequence length="267" mass="28188">MLLAIDAGNTNVVFAIFDGEEKRGHWRISTEGRRTSDEYAVWLNSLMEMKGLKPGDIDAAILSSVVPTQTHTLAKLCEDHFGCTPMRVGAPDVDLGLEIRIDNPREAGADRVANAVAAVASYAPPLVVIDIGTGTTFDVVDADGAFAGGVIAPGPALSLDALHRVAAQLPKVDIAKPASAIGKGTVGAMQSGMFWGYTGMIEGILRRIREELSPTGTPKVTVVGTGGLVRVFAEGTDLVDHIDGDLTLRGLLLIHQRNQARKGRTGQ</sequence>
<dbReference type="CDD" id="cd24015">
    <property type="entry name" value="ASKHA_NBD_PanK-III"/>
    <property type="match status" value="1"/>
</dbReference>
<keyword evidence="9 16" id="KW-0547">Nucleotide-binding</keyword>
<evidence type="ECO:0000256" key="8">
    <source>
        <dbReference type="ARBA" id="ARBA00022679"/>
    </source>
</evidence>
<dbReference type="Gene3D" id="3.30.420.40">
    <property type="match status" value="2"/>
</dbReference>
<keyword evidence="10 16" id="KW-0418">Kinase</keyword>
<keyword evidence="12 16" id="KW-0630">Potassium</keyword>
<dbReference type="NCBIfam" id="TIGR00671">
    <property type="entry name" value="baf"/>
    <property type="match status" value="1"/>
</dbReference>
<comment type="subunit">
    <text evidence="5 16">Homodimer.</text>
</comment>
<comment type="catalytic activity">
    <reaction evidence="1 16">
        <text>(R)-pantothenate + ATP = (R)-4'-phosphopantothenate + ADP + H(+)</text>
        <dbReference type="Rhea" id="RHEA:16373"/>
        <dbReference type="ChEBI" id="CHEBI:10986"/>
        <dbReference type="ChEBI" id="CHEBI:15378"/>
        <dbReference type="ChEBI" id="CHEBI:29032"/>
        <dbReference type="ChEBI" id="CHEBI:30616"/>
        <dbReference type="ChEBI" id="CHEBI:456216"/>
        <dbReference type="EC" id="2.7.1.33"/>
    </reaction>
</comment>
<dbReference type="NCBIfam" id="NF009855">
    <property type="entry name" value="PRK13321.1"/>
    <property type="match status" value="1"/>
</dbReference>
<dbReference type="PANTHER" id="PTHR34265:SF1">
    <property type="entry name" value="TYPE III PANTOTHENATE KINASE"/>
    <property type="match status" value="1"/>
</dbReference>
<evidence type="ECO:0000256" key="7">
    <source>
        <dbReference type="ARBA" id="ARBA00022490"/>
    </source>
</evidence>
<feature type="binding site" evidence="16">
    <location>
        <position position="185"/>
    </location>
    <ligand>
        <name>substrate</name>
    </ligand>
</feature>
<evidence type="ECO:0000256" key="14">
    <source>
        <dbReference type="ARBA" id="ARBA00038036"/>
    </source>
</evidence>
<dbReference type="HAMAP" id="MF_01274">
    <property type="entry name" value="Pantothen_kinase_3"/>
    <property type="match status" value="1"/>
</dbReference>
<dbReference type="GO" id="GO:0046872">
    <property type="term" value="F:metal ion binding"/>
    <property type="evidence" value="ECO:0007669"/>
    <property type="project" value="UniProtKB-KW"/>
</dbReference>
<evidence type="ECO:0000256" key="12">
    <source>
        <dbReference type="ARBA" id="ARBA00022958"/>
    </source>
</evidence>
<dbReference type="KEGG" id="acru:HHL28_06325"/>
<evidence type="ECO:0000313" key="18">
    <source>
        <dbReference type="Proteomes" id="UP000501891"/>
    </source>
</evidence>
<evidence type="ECO:0000256" key="1">
    <source>
        <dbReference type="ARBA" id="ARBA00001206"/>
    </source>
</evidence>
<dbReference type="EC" id="2.7.1.33" evidence="6 16"/>
<dbReference type="Proteomes" id="UP000501891">
    <property type="component" value="Chromosome"/>
</dbReference>
<comment type="similarity">
    <text evidence="14 16">Belongs to the type III pantothenate kinase family.</text>
</comment>
<keyword evidence="16" id="KW-0479">Metal-binding</keyword>
<evidence type="ECO:0000256" key="10">
    <source>
        <dbReference type="ARBA" id="ARBA00022777"/>
    </source>
</evidence>
<keyword evidence="13 16" id="KW-0173">Coenzyme A biosynthesis</keyword>
<dbReference type="AlphaFoldDB" id="A0A858R6T5"/>
<comment type="subcellular location">
    <subcellularLocation>
        <location evidence="3 16">Cytoplasm</location>
    </subcellularLocation>
</comment>
<dbReference type="UniPathway" id="UPA00241">
    <property type="reaction ID" value="UER00352"/>
</dbReference>
<feature type="binding site" evidence="16">
    <location>
        <position position="133"/>
    </location>
    <ligand>
        <name>ATP</name>
        <dbReference type="ChEBI" id="CHEBI:30616"/>
    </ligand>
</feature>
<dbReference type="GO" id="GO:0004594">
    <property type="term" value="F:pantothenate kinase activity"/>
    <property type="evidence" value="ECO:0007669"/>
    <property type="project" value="UniProtKB-UniRule"/>
</dbReference>
<proteinExistence type="inferred from homology"/>
<dbReference type="NCBIfam" id="NF009848">
    <property type="entry name" value="PRK13318.1-6"/>
    <property type="match status" value="1"/>
</dbReference>
<feature type="binding site" evidence="16">
    <location>
        <position position="130"/>
    </location>
    <ligand>
        <name>K(+)</name>
        <dbReference type="ChEBI" id="CHEBI:29103"/>
    </ligand>
</feature>
<dbReference type="NCBIfam" id="NF009844">
    <property type="entry name" value="PRK13318.1-2"/>
    <property type="match status" value="1"/>
</dbReference>
<reference evidence="17" key="1">
    <citation type="submission" date="2020-04" db="EMBL/GenBank/DDBJ databases">
        <title>A desert anoxygenic phototrophic bacterium fixes CO2 using RubisCO under aerobic conditions.</title>
        <authorList>
            <person name="Tang K."/>
        </authorList>
    </citation>
    <scope>NUCLEOTIDE SEQUENCE [LARGE SCALE GENOMIC DNA]</scope>
    <source>
        <strain evidence="17">MIMtkB3</strain>
    </source>
</reference>